<keyword evidence="9" id="KW-1185">Reference proteome</keyword>
<evidence type="ECO:0000256" key="4">
    <source>
        <dbReference type="ARBA" id="ARBA00022840"/>
    </source>
</evidence>
<dbReference type="NCBIfam" id="NF010061">
    <property type="entry name" value="PRK13538.1"/>
    <property type="match status" value="1"/>
</dbReference>
<dbReference type="GO" id="GO:0005524">
    <property type="term" value="F:ATP binding"/>
    <property type="evidence" value="ECO:0007669"/>
    <property type="project" value="UniProtKB-KW"/>
</dbReference>
<organism evidence="8 9">
    <name type="scientific">Salinicola acroporae</name>
    <dbReference type="NCBI Taxonomy" id="1541440"/>
    <lineage>
        <taxon>Bacteria</taxon>
        <taxon>Pseudomonadati</taxon>
        <taxon>Pseudomonadota</taxon>
        <taxon>Gammaproteobacteria</taxon>
        <taxon>Oceanospirillales</taxon>
        <taxon>Halomonadaceae</taxon>
        <taxon>Salinicola</taxon>
    </lineage>
</organism>
<dbReference type="InterPro" id="IPR003439">
    <property type="entry name" value="ABC_transporter-like_ATP-bd"/>
</dbReference>
<accession>A0ABT6I8W6</accession>
<name>A0ABT6I8W6_9GAMM</name>
<reference evidence="8" key="1">
    <citation type="journal article" date="2015" name="Antonie Van Leeuwenhoek">
        <title>Comparative 16S rRNA signatures and multilocus sequence analysis for the genus Salinicola and description of Salinicola acroporae sp. nov., isolated from coral Acropora digitifera.</title>
        <authorList>
            <person name="Lepcha R.T."/>
            <person name="Poddar A."/>
            <person name="Schumann P."/>
            <person name="Das S.K."/>
        </authorList>
    </citation>
    <scope>NUCLEOTIDE SEQUENCE</scope>
    <source>
        <strain evidence="8">S4-41</strain>
    </source>
</reference>
<dbReference type="SMART" id="SM00382">
    <property type="entry name" value="AAA"/>
    <property type="match status" value="1"/>
</dbReference>
<sequence length="209" mass="22727">MKVSLRANRLACERDDRWLFRSLDLRVEDGHILRIEGANGSGKTTLLKLLTGQLPPTEGRIEWHGEPLAASREAFLSQLLYVGHAPGVSAALTAQENLAWAAAMAGVRAPDLDLERALEAVGLAGFEDIPARQLSAGQQRRVALARLELIPRPLWILDEPFTAIDREGVAWLEQRLLAHGDAGGAVVMTTHHTFHANGRVDSLLLGEAA</sequence>
<evidence type="ECO:0000256" key="1">
    <source>
        <dbReference type="ARBA" id="ARBA00022448"/>
    </source>
</evidence>
<protein>
    <submittedName>
        <fullName evidence="8">Heme ABC transporter ATP-binding protein CcmA</fullName>
    </submittedName>
</protein>
<keyword evidence="1" id="KW-0813">Transport</keyword>
<evidence type="ECO:0000313" key="9">
    <source>
        <dbReference type="Proteomes" id="UP001162135"/>
    </source>
</evidence>
<evidence type="ECO:0000256" key="6">
    <source>
        <dbReference type="ARBA" id="ARBA00023136"/>
    </source>
</evidence>
<dbReference type="SUPFAM" id="SSF52540">
    <property type="entry name" value="P-loop containing nucleoside triphosphate hydrolases"/>
    <property type="match status" value="1"/>
</dbReference>
<keyword evidence="6" id="KW-0472">Membrane</keyword>
<evidence type="ECO:0000256" key="5">
    <source>
        <dbReference type="ARBA" id="ARBA00022967"/>
    </source>
</evidence>
<evidence type="ECO:0000313" key="8">
    <source>
        <dbReference type="EMBL" id="MDH4574143.1"/>
    </source>
</evidence>
<evidence type="ECO:0000256" key="3">
    <source>
        <dbReference type="ARBA" id="ARBA00022748"/>
    </source>
</evidence>
<dbReference type="InterPro" id="IPR027417">
    <property type="entry name" value="P-loop_NTPase"/>
</dbReference>
<dbReference type="Gene3D" id="3.40.50.300">
    <property type="entry name" value="P-loop containing nucleotide triphosphate hydrolases"/>
    <property type="match status" value="1"/>
</dbReference>
<dbReference type="NCBIfam" id="TIGR01189">
    <property type="entry name" value="ccmA"/>
    <property type="match status" value="1"/>
</dbReference>
<keyword evidence="4 8" id="KW-0067">ATP-binding</keyword>
<keyword evidence="3" id="KW-0201">Cytochrome c-type biogenesis</keyword>
<dbReference type="InterPro" id="IPR005895">
    <property type="entry name" value="ABC_transptr_haem_export_CcmA"/>
</dbReference>
<proteinExistence type="predicted"/>
<gene>
    <name evidence="8" type="ORF">CUR86_18110</name>
</gene>
<dbReference type="PANTHER" id="PTHR43499:SF1">
    <property type="entry name" value="ABC TRANSPORTER I FAMILY MEMBER 1"/>
    <property type="match status" value="1"/>
</dbReference>
<evidence type="ECO:0000259" key="7">
    <source>
        <dbReference type="PROSITE" id="PS50893"/>
    </source>
</evidence>
<dbReference type="InterPro" id="IPR003593">
    <property type="entry name" value="AAA+_ATPase"/>
</dbReference>
<dbReference type="Pfam" id="PF00005">
    <property type="entry name" value="ABC_tran"/>
    <property type="match status" value="1"/>
</dbReference>
<comment type="caution">
    <text evidence="8">The sequence shown here is derived from an EMBL/GenBank/DDBJ whole genome shotgun (WGS) entry which is preliminary data.</text>
</comment>
<keyword evidence="2" id="KW-0547">Nucleotide-binding</keyword>
<keyword evidence="5" id="KW-1278">Translocase</keyword>
<feature type="domain" description="ABC transporter" evidence="7">
    <location>
        <begin position="5"/>
        <end position="208"/>
    </location>
</feature>
<evidence type="ECO:0000256" key="2">
    <source>
        <dbReference type="ARBA" id="ARBA00022741"/>
    </source>
</evidence>
<dbReference type="EMBL" id="PGFS01000001">
    <property type="protein sequence ID" value="MDH4574143.1"/>
    <property type="molecule type" value="Genomic_DNA"/>
</dbReference>
<reference evidence="8" key="2">
    <citation type="submission" date="2017-11" db="EMBL/GenBank/DDBJ databases">
        <authorList>
            <person name="Das S.K."/>
        </authorList>
    </citation>
    <scope>NUCLEOTIDE SEQUENCE</scope>
    <source>
        <strain evidence="8">S4-41</strain>
    </source>
</reference>
<dbReference type="Proteomes" id="UP001162135">
    <property type="component" value="Unassembled WGS sequence"/>
</dbReference>
<dbReference type="PROSITE" id="PS50893">
    <property type="entry name" value="ABC_TRANSPORTER_2"/>
    <property type="match status" value="1"/>
</dbReference>
<dbReference type="PANTHER" id="PTHR43499">
    <property type="entry name" value="ABC TRANSPORTER I FAMILY MEMBER 1"/>
    <property type="match status" value="1"/>
</dbReference>